<dbReference type="Proteomes" id="UP000026960">
    <property type="component" value="Chromosome 3"/>
</dbReference>
<organism evidence="1">
    <name type="scientific">Oryza barthii</name>
    <dbReference type="NCBI Taxonomy" id="65489"/>
    <lineage>
        <taxon>Eukaryota</taxon>
        <taxon>Viridiplantae</taxon>
        <taxon>Streptophyta</taxon>
        <taxon>Embryophyta</taxon>
        <taxon>Tracheophyta</taxon>
        <taxon>Spermatophyta</taxon>
        <taxon>Magnoliopsida</taxon>
        <taxon>Liliopsida</taxon>
        <taxon>Poales</taxon>
        <taxon>Poaceae</taxon>
        <taxon>BOP clade</taxon>
        <taxon>Oryzoideae</taxon>
        <taxon>Oryzeae</taxon>
        <taxon>Oryzinae</taxon>
        <taxon>Oryza</taxon>
    </lineage>
</organism>
<dbReference type="EnsemblPlants" id="OBART03G32450.1">
    <property type="protein sequence ID" value="OBART03G32450.1"/>
    <property type="gene ID" value="OBART03G32450"/>
</dbReference>
<protein>
    <submittedName>
        <fullName evidence="1">Uncharacterized protein</fullName>
    </submittedName>
</protein>
<sequence>VTTDAAAARTSPACKGQCRGAGDGARVAGCAGWLRVVALHGSGGLQRARRLRDVAYASSGGPCRAFGRFDDDGARGRRFPSWRRCHGVLSYPRNLQVKTSFRIRTSGGGTTRRVLLGSVASEKFQRIDDC</sequence>
<dbReference type="Gramene" id="OBART03G32450.1">
    <property type="protein sequence ID" value="OBART03G32450.1"/>
    <property type="gene ID" value="OBART03G32450"/>
</dbReference>
<dbReference type="PaxDb" id="65489-OBART03G32450.1"/>
<keyword evidence="2" id="KW-1185">Reference proteome</keyword>
<dbReference type="AlphaFoldDB" id="A0A0D3FNF5"/>
<evidence type="ECO:0000313" key="2">
    <source>
        <dbReference type="Proteomes" id="UP000026960"/>
    </source>
</evidence>
<evidence type="ECO:0000313" key="1">
    <source>
        <dbReference type="EnsemblPlants" id="OBART03G32450.1"/>
    </source>
</evidence>
<dbReference type="HOGENOM" id="CLU_1943566_0_0_1"/>
<name>A0A0D3FNF5_9ORYZ</name>
<reference evidence="1" key="1">
    <citation type="journal article" date="2009" name="Rice">
        <title>De Novo Next Generation Sequencing of Plant Genomes.</title>
        <authorList>
            <person name="Rounsley S."/>
            <person name="Marri P.R."/>
            <person name="Yu Y."/>
            <person name="He R."/>
            <person name="Sisneros N."/>
            <person name="Goicoechea J.L."/>
            <person name="Lee S.J."/>
            <person name="Angelova A."/>
            <person name="Kudrna D."/>
            <person name="Luo M."/>
            <person name="Affourtit J."/>
            <person name="Desany B."/>
            <person name="Knight J."/>
            <person name="Niazi F."/>
            <person name="Egholm M."/>
            <person name="Wing R.A."/>
        </authorList>
    </citation>
    <scope>NUCLEOTIDE SEQUENCE [LARGE SCALE GENOMIC DNA]</scope>
    <source>
        <strain evidence="1">cv. IRGC 105608</strain>
    </source>
</reference>
<proteinExistence type="predicted"/>
<accession>A0A0D3FNF5</accession>
<reference evidence="1" key="2">
    <citation type="submission" date="2015-03" db="UniProtKB">
        <authorList>
            <consortium name="EnsemblPlants"/>
        </authorList>
    </citation>
    <scope>IDENTIFICATION</scope>
</reference>